<keyword evidence="6" id="KW-1185">Reference proteome</keyword>
<gene>
    <name evidence="5" type="ORF">AMTR_s00049p00149530</name>
</gene>
<dbReference type="EMBL" id="KI392567">
    <property type="protein sequence ID" value="ERN13701.1"/>
    <property type="molecule type" value="Genomic_DNA"/>
</dbReference>
<dbReference type="GO" id="GO:0006413">
    <property type="term" value="P:translational initiation"/>
    <property type="evidence" value="ECO:0000318"/>
    <property type="project" value="GO_Central"/>
</dbReference>
<name>W1Q028_AMBTC</name>
<feature type="repeat" description="PPR" evidence="2">
    <location>
        <begin position="539"/>
        <end position="573"/>
    </location>
</feature>
<dbReference type="Pfam" id="PF01535">
    <property type="entry name" value="PPR"/>
    <property type="match status" value="1"/>
</dbReference>
<dbReference type="Gramene" id="ERN13701">
    <property type="protein sequence ID" value="ERN13701"/>
    <property type="gene ID" value="AMTR_s00049p00149530"/>
</dbReference>
<dbReference type="HOGENOM" id="CLU_021023_0_0_1"/>
<feature type="region of interest" description="Disordered" evidence="3">
    <location>
        <begin position="698"/>
        <end position="754"/>
    </location>
</feature>
<evidence type="ECO:0000313" key="5">
    <source>
        <dbReference type="EMBL" id="ERN13701.1"/>
    </source>
</evidence>
<organism evidence="5 6">
    <name type="scientific">Amborella trichopoda</name>
    <dbReference type="NCBI Taxonomy" id="13333"/>
    <lineage>
        <taxon>Eukaryota</taxon>
        <taxon>Viridiplantae</taxon>
        <taxon>Streptophyta</taxon>
        <taxon>Embryophyta</taxon>
        <taxon>Tracheophyta</taxon>
        <taxon>Spermatophyta</taxon>
        <taxon>Magnoliopsida</taxon>
        <taxon>Amborellales</taxon>
        <taxon>Amborellaceae</taxon>
        <taxon>Amborella</taxon>
    </lineage>
</organism>
<feature type="compositionally biased region" description="Basic and acidic residues" evidence="3">
    <location>
        <begin position="742"/>
        <end position="754"/>
    </location>
</feature>
<feature type="repeat" description="PPR" evidence="2">
    <location>
        <begin position="609"/>
        <end position="643"/>
    </location>
</feature>
<dbReference type="InterPro" id="IPR033443">
    <property type="entry name" value="PROP1-like_PPR_dom"/>
</dbReference>
<protein>
    <recommendedName>
        <fullName evidence="4">PROP1-like PPR domain-containing protein</fullName>
    </recommendedName>
</protein>
<dbReference type="PANTHER" id="PTHR47940">
    <property type="entry name" value="OS12G0283900 PROTEIN"/>
    <property type="match status" value="1"/>
</dbReference>
<dbReference type="STRING" id="13333.W1Q028"/>
<dbReference type="eggNOG" id="KOG4197">
    <property type="taxonomic scope" value="Eukaryota"/>
</dbReference>
<proteinExistence type="predicted"/>
<dbReference type="PANTHER" id="PTHR47940:SF1">
    <property type="entry name" value="PROTEIN LOW PHOTOSYNTHETIC EFFICIENCY 1, CHLOROPLASTIC"/>
    <property type="match status" value="1"/>
</dbReference>
<sequence>MALLTSFSSAMSILFQKLGTLRIIYSLNVSSFHHRNIGFWSEFATSGSKQKFCYVNLVSKVNLAYSSSLRAAFTLSWALEQNPLSNESEKETMIPNLGDEQFEDQETERFVSVNSKEINQNNKDFMVNCEDEDEREADGKNPSLVESEAEKASDIRNGRVNVHALAMSLQFAERADDVEEVLGDMDLPPSVYSSMIRGFGMAERLKPAIALVEWLKRGKKSTNGGAILNLYIYNSLLGAAKASHSYEKVGKIIEDMEKQGILPNIVTLNTLMSVYLEQGKTQEARDIFSEIPRNGLSPSPVTYSTVLQIYRKMEDAKGALEFFVESREKYKKGEIENDSCEDWENEFAKLENFTIRICYQVMRGWLVKGGGREATDVLKLLIELDKAGLKPGRAIYERLIWACTNEGHYIVAKELYQRIRENNTEISLSVCNHVIWLMGKAKKWWASLEVYEEMLDKGPKPNNLSYELMVSQFNILLSAASRRGIWNWAIRLLNKMQEKGIKPRTREWNAALVACSRASEAAAAVQIFMRMVEQGEKPTILSYGALLSALEKGKLYDKAHQVWEHMIKVGVQPNLYAYTTMLSIYIKQGRLKAVDIVIREMNSLGIEPTVVTFNAIISGCAYKGMGGAAFEWFHRMKAKNIEPNEITYEMLIEALANDGKPRLAYEVYLRARNEDLLLSPKAYDSVLRSSYQYKASIDMSRLGPRPPEKTKKRTKVSAEFCRLPDMSRREKPLDSNAVYKSQPEEIHQHNETAK</sequence>
<dbReference type="GO" id="GO:0009507">
    <property type="term" value="C:chloroplast"/>
    <property type="evidence" value="ECO:0000318"/>
    <property type="project" value="GO_Central"/>
</dbReference>
<dbReference type="Pfam" id="PF13041">
    <property type="entry name" value="PPR_2"/>
    <property type="match status" value="1"/>
</dbReference>
<dbReference type="Gene3D" id="1.25.40.10">
    <property type="entry name" value="Tetratricopeptide repeat domain"/>
    <property type="match status" value="4"/>
</dbReference>
<dbReference type="NCBIfam" id="TIGR00756">
    <property type="entry name" value="PPR"/>
    <property type="match status" value="5"/>
</dbReference>
<dbReference type="InterPro" id="IPR053343">
    <property type="entry name" value="PSII_mRNA-binding_protein"/>
</dbReference>
<evidence type="ECO:0000256" key="1">
    <source>
        <dbReference type="ARBA" id="ARBA00022737"/>
    </source>
</evidence>
<feature type="repeat" description="PPR" evidence="2">
    <location>
        <begin position="504"/>
        <end position="538"/>
    </location>
</feature>
<dbReference type="InterPro" id="IPR011990">
    <property type="entry name" value="TPR-like_helical_dom_sf"/>
</dbReference>
<dbReference type="InterPro" id="IPR002885">
    <property type="entry name" value="PPR_rpt"/>
</dbReference>
<reference evidence="6" key="1">
    <citation type="journal article" date="2013" name="Science">
        <title>The Amborella genome and the evolution of flowering plants.</title>
        <authorList>
            <consortium name="Amborella Genome Project"/>
        </authorList>
    </citation>
    <scope>NUCLEOTIDE SEQUENCE [LARGE SCALE GENOMIC DNA]</scope>
</reference>
<evidence type="ECO:0000313" key="6">
    <source>
        <dbReference type="Proteomes" id="UP000017836"/>
    </source>
</evidence>
<dbReference type="GO" id="GO:0010207">
    <property type="term" value="P:photosystem II assembly"/>
    <property type="evidence" value="ECO:0000318"/>
    <property type="project" value="GO_Central"/>
</dbReference>
<feature type="repeat" description="PPR" evidence="2">
    <location>
        <begin position="574"/>
        <end position="608"/>
    </location>
</feature>
<dbReference type="Pfam" id="PF17177">
    <property type="entry name" value="PPR_long"/>
    <property type="match status" value="1"/>
</dbReference>
<dbReference type="Proteomes" id="UP000017836">
    <property type="component" value="Unassembled WGS sequence"/>
</dbReference>
<dbReference type="OMA" id="LQVWKHM"/>
<dbReference type="PROSITE" id="PS51375">
    <property type="entry name" value="PPR"/>
    <property type="match status" value="8"/>
</dbReference>
<feature type="repeat" description="PPR" evidence="2">
    <location>
        <begin position="427"/>
        <end position="461"/>
    </location>
</feature>
<dbReference type="GO" id="GO:0043022">
    <property type="term" value="F:ribosome binding"/>
    <property type="evidence" value="ECO:0000318"/>
    <property type="project" value="GO_Central"/>
</dbReference>
<evidence type="ECO:0000259" key="4">
    <source>
        <dbReference type="Pfam" id="PF17177"/>
    </source>
</evidence>
<dbReference type="GO" id="GO:0003729">
    <property type="term" value="F:mRNA binding"/>
    <property type="evidence" value="ECO:0000318"/>
    <property type="project" value="GO_Central"/>
</dbReference>
<feature type="domain" description="PROP1-like PPR" evidence="4">
    <location>
        <begin position="396"/>
        <end position="549"/>
    </location>
</feature>
<keyword evidence="1" id="KW-0677">Repeat</keyword>
<dbReference type="GO" id="GO:0008494">
    <property type="term" value="F:translation activator activity"/>
    <property type="evidence" value="ECO:0000318"/>
    <property type="project" value="GO_Central"/>
</dbReference>
<feature type="repeat" description="PPR" evidence="2">
    <location>
        <begin position="469"/>
        <end position="503"/>
    </location>
</feature>
<dbReference type="Pfam" id="PF13812">
    <property type="entry name" value="PPR_3"/>
    <property type="match status" value="1"/>
</dbReference>
<feature type="region of interest" description="Disordered" evidence="3">
    <location>
        <begin position="131"/>
        <end position="152"/>
    </location>
</feature>
<accession>W1Q028</accession>
<feature type="repeat" description="PPR" evidence="2">
    <location>
        <begin position="264"/>
        <end position="298"/>
    </location>
</feature>
<dbReference type="AlphaFoldDB" id="W1Q028"/>
<evidence type="ECO:0000256" key="3">
    <source>
        <dbReference type="SAM" id="MobiDB-lite"/>
    </source>
</evidence>
<feature type="repeat" description="PPR" evidence="2">
    <location>
        <begin position="229"/>
        <end position="263"/>
    </location>
</feature>
<evidence type="ECO:0000256" key="2">
    <source>
        <dbReference type="PROSITE-ProRule" id="PRU00708"/>
    </source>
</evidence>